<comment type="caution">
    <text evidence="1">The sequence shown here is derived from an EMBL/GenBank/DDBJ whole genome shotgun (WGS) entry which is preliminary data.</text>
</comment>
<name>A0A2U1CMG2_9BURK</name>
<evidence type="ECO:0000313" key="2">
    <source>
        <dbReference type="Proteomes" id="UP000246145"/>
    </source>
</evidence>
<evidence type="ECO:0000313" key="1">
    <source>
        <dbReference type="EMBL" id="PVY62183.1"/>
    </source>
</evidence>
<proteinExistence type="predicted"/>
<organism evidence="1 2">
    <name type="scientific">Pusillimonas noertemannii</name>
    <dbReference type="NCBI Taxonomy" id="305977"/>
    <lineage>
        <taxon>Bacteria</taxon>
        <taxon>Pseudomonadati</taxon>
        <taxon>Pseudomonadota</taxon>
        <taxon>Betaproteobacteria</taxon>
        <taxon>Burkholderiales</taxon>
        <taxon>Alcaligenaceae</taxon>
        <taxon>Pusillimonas</taxon>
    </lineage>
</organism>
<dbReference type="AlphaFoldDB" id="A0A2U1CMG2"/>
<keyword evidence="2" id="KW-1185">Reference proteome</keyword>
<dbReference type="Proteomes" id="UP000246145">
    <property type="component" value="Unassembled WGS sequence"/>
</dbReference>
<accession>A0A2U1CMG2</accession>
<dbReference type="EMBL" id="QEKO01000002">
    <property type="protein sequence ID" value="PVY62183.1"/>
    <property type="molecule type" value="Genomic_DNA"/>
</dbReference>
<gene>
    <name evidence="1" type="ORF">C7440_1676</name>
</gene>
<reference evidence="1 2" key="1">
    <citation type="submission" date="2018-04" db="EMBL/GenBank/DDBJ databases">
        <title>Genomic Encyclopedia of Type Strains, Phase IV (KMG-IV): sequencing the most valuable type-strain genomes for metagenomic binning, comparative biology and taxonomic classification.</title>
        <authorList>
            <person name="Goeker M."/>
        </authorList>
    </citation>
    <scope>NUCLEOTIDE SEQUENCE [LARGE SCALE GENOMIC DNA]</scope>
    <source>
        <strain evidence="1 2">DSM 10065</strain>
    </source>
</reference>
<sequence>MLTNVPQGVSRMARNVIINHPNTFNCQVFRKRVTRPGPESGGMPTMGGLAVMSSDDEEQVKWEFIGNGYTMQAEQFNPSVMMDRMDANNNSGDEFRFLIEPAEAPGMPNSFEVKKNDVALIMLGEGVRVAYEVVQVETTINIPPYVMRYVMNRRGDMDTFSALDFEPGPGAEPPSGEPAP</sequence>
<protein>
    <submittedName>
        <fullName evidence="1">Uncharacterized protein</fullName>
    </submittedName>
</protein>